<dbReference type="PANTHER" id="PTHR36837">
    <property type="entry name" value="POLY(3-HYDROXYALKANOATE) POLYMERASE SUBUNIT PHAC"/>
    <property type="match status" value="1"/>
</dbReference>
<dbReference type="Proteomes" id="UP000655420">
    <property type="component" value="Unassembled WGS sequence"/>
</dbReference>
<evidence type="ECO:0000313" key="2">
    <source>
        <dbReference type="EMBL" id="MBK0400097.1"/>
    </source>
</evidence>
<comment type="caution">
    <text evidence="2">The sequence shown here is derived from an EMBL/GenBank/DDBJ whole genome shotgun (WGS) entry which is preliminary data.</text>
</comment>
<dbReference type="InterPro" id="IPR000073">
    <property type="entry name" value="AB_hydrolase_1"/>
</dbReference>
<proteinExistence type="predicted"/>
<dbReference type="SUPFAM" id="SSF53474">
    <property type="entry name" value="alpha/beta-Hydrolases"/>
    <property type="match status" value="1"/>
</dbReference>
<dbReference type="EMBL" id="JAEHHL010000007">
    <property type="protein sequence ID" value="MBK0400097.1"/>
    <property type="molecule type" value="Genomic_DNA"/>
</dbReference>
<dbReference type="AlphaFoldDB" id="A0A8J7SDJ3"/>
<reference evidence="2" key="1">
    <citation type="submission" date="2020-12" db="EMBL/GenBank/DDBJ databases">
        <title>Bacterial taxonomy.</title>
        <authorList>
            <person name="Pan X."/>
        </authorList>
    </citation>
    <scope>NUCLEOTIDE SEQUENCE</scope>
    <source>
        <strain evidence="2">M0105</strain>
    </source>
</reference>
<accession>A0A8J7SDJ3</accession>
<keyword evidence="2" id="KW-0378">Hydrolase</keyword>
<protein>
    <submittedName>
        <fullName evidence="2">Alpha/beta fold hydrolase</fullName>
    </submittedName>
</protein>
<dbReference type="PANTHER" id="PTHR36837:SF2">
    <property type="entry name" value="POLY(3-HYDROXYALKANOATE) POLYMERASE SUBUNIT PHAC"/>
    <property type="match status" value="1"/>
</dbReference>
<name>A0A8J7SDJ3_9RHOB</name>
<feature type="domain" description="AB hydrolase-1" evidence="1">
    <location>
        <begin position="67"/>
        <end position="343"/>
    </location>
</feature>
<evidence type="ECO:0000313" key="3">
    <source>
        <dbReference type="Proteomes" id="UP000655420"/>
    </source>
</evidence>
<keyword evidence="3" id="KW-1185">Reference proteome</keyword>
<gene>
    <name evidence="2" type="ORF">H0I76_12930</name>
</gene>
<dbReference type="InterPro" id="IPR029058">
    <property type="entry name" value="AB_hydrolase_fold"/>
</dbReference>
<organism evidence="2 3">
    <name type="scientific">Thermohalobaculum xanthum</name>
    <dbReference type="NCBI Taxonomy" id="2753746"/>
    <lineage>
        <taxon>Bacteria</taxon>
        <taxon>Pseudomonadati</taxon>
        <taxon>Pseudomonadota</taxon>
        <taxon>Alphaproteobacteria</taxon>
        <taxon>Rhodobacterales</taxon>
        <taxon>Paracoccaceae</taxon>
        <taxon>Thermohalobaculum</taxon>
    </lineage>
</organism>
<dbReference type="Gene3D" id="3.40.50.1820">
    <property type="entry name" value="alpha/beta hydrolase"/>
    <property type="match status" value="1"/>
</dbReference>
<dbReference type="RefSeq" id="WP_200610420.1">
    <property type="nucleotide sequence ID" value="NZ_JAEHHL010000007.1"/>
</dbReference>
<evidence type="ECO:0000259" key="1">
    <source>
        <dbReference type="Pfam" id="PF00561"/>
    </source>
</evidence>
<dbReference type="GO" id="GO:0016787">
    <property type="term" value="F:hydrolase activity"/>
    <property type="evidence" value="ECO:0007669"/>
    <property type="project" value="UniProtKB-KW"/>
</dbReference>
<sequence>MSAGAESDRSVARMAELTRRMTRLARRLGESGTRQVEIATTPKDLVWRDGKVSLSRYRPVAEPHLGPMVIVHGLIGRATMSDLEPGRSLVERLVAAGVDTYVVDWGNPTRADRFLDFTDYADVFLGEILAAVARTSGESRAVIFGICQGGDFALCHAALHPHRLKGLALAVTPVDFHADVEDPEPTHGHLNLWTRSLDPDLIRRMVDDWGNLPGELTGAVFQNLAPARTVSKYSADLLEIAEDDDAFETFLRMEKWLADRPDHPGEAAKDWLIGLYAENRLVKGSFVVGGRPVRLGDIACPVINIYGLRDHIIPPPCSKALRRHLRNVAYREVEVPTGHIGVFVSRRAQQIVPPALVDWLSGLD</sequence>
<dbReference type="Pfam" id="PF00561">
    <property type="entry name" value="Abhydrolase_1"/>
    <property type="match status" value="1"/>
</dbReference>
<dbReference type="InterPro" id="IPR051321">
    <property type="entry name" value="PHA/PHB_synthase"/>
</dbReference>